<gene>
    <name evidence="4" type="ORF">ACFP3U_29860</name>
</gene>
<comment type="caution">
    <text evidence="4">The sequence shown here is derived from an EMBL/GenBank/DDBJ whole genome shotgun (WGS) entry which is preliminary data.</text>
</comment>
<dbReference type="InterPro" id="IPR036736">
    <property type="entry name" value="ACP-like_sf"/>
</dbReference>
<dbReference type="Proteomes" id="UP001595975">
    <property type="component" value="Unassembled WGS sequence"/>
</dbReference>
<dbReference type="InterPro" id="IPR009081">
    <property type="entry name" value="PP-bd_ACP"/>
</dbReference>
<keyword evidence="1" id="KW-0596">Phosphopantetheine</keyword>
<dbReference type="PROSITE" id="PS00012">
    <property type="entry name" value="PHOSPHOPANTETHEINE"/>
    <property type="match status" value="1"/>
</dbReference>
<evidence type="ECO:0000256" key="1">
    <source>
        <dbReference type="ARBA" id="ARBA00022450"/>
    </source>
</evidence>
<accession>A0ABW0XDI7</accession>
<evidence type="ECO:0000313" key="5">
    <source>
        <dbReference type="Proteomes" id="UP001595975"/>
    </source>
</evidence>
<evidence type="ECO:0000259" key="3">
    <source>
        <dbReference type="PROSITE" id="PS50075"/>
    </source>
</evidence>
<dbReference type="PROSITE" id="PS50075">
    <property type="entry name" value="CARRIER"/>
    <property type="match status" value="1"/>
</dbReference>
<dbReference type="Pfam" id="PF00550">
    <property type="entry name" value="PP-binding"/>
    <property type="match status" value="1"/>
</dbReference>
<dbReference type="Gene3D" id="1.10.1200.10">
    <property type="entry name" value="ACP-like"/>
    <property type="match status" value="1"/>
</dbReference>
<organism evidence="4 5">
    <name type="scientific">Kitasatospora misakiensis</name>
    <dbReference type="NCBI Taxonomy" id="67330"/>
    <lineage>
        <taxon>Bacteria</taxon>
        <taxon>Bacillati</taxon>
        <taxon>Actinomycetota</taxon>
        <taxon>Actinomycetes</taxon>
        <taxon>Kitasatosporales</taxon>
        <taxon>Streptomycetaceae</taxon>
        <taxon>Kitasatospora</taxon>
    </lineage>
</organism>
<dbReference type="RefSeq" id="WP_380228838.1">
    <property type="nucleotide sequence ID" value="NZ_JBHSOF010000052.1"/>
</dbReference>
<sequence>MTTVPSPRQSLERALTGGFQVDTAQLSDSATLDDLGLDSLAVVELIDILAAELGRTLADDALNRAMTLGEIVTALHESAP</sequence>
<reference evidence="5" key="1">
    <citation type="journal article" date="2019" name="Int. J. Syst. Evol. Microbiol.">
        <title>The Global Catalogue of Microorganisms (GCM) 10K type strain sequencing project: providing services to taxonomists for standard genome sequencing and annotation.</title>
        <authorList>
            <consortium name="The Broad Institute Genomics Platform"/>
            <consortium name="The Broad Institute Genome Sequencing Center for Infectious Disease"/>
            <person name="Wu L."/>
            <person name="Ma J."/>
        </authorList>
    </citation>
    <scope>NUCLEOTIDE SEQUENCE [LARGE SCALE GENOMIC DNA]</scope>
    <source>
        <strain evidence="5">CGMCC 4.1437</strain>
    </source>
</reference>
<feature type="domain" description="Carrier" evidence="3">
    <location>
        <begin position="3"/>
        <end position="79"/>
    </location>
</feature>
<keyword evidence="2" id="KW-0597">Phosphoprotein</keyword>
<dbReference type="SUPFAM" id="SSF47336">
    <property type="entry name" value="ACP-like"/>
    <property type="match status" value="1"/>
</dbReference>
<dbReference type="InterPro" id="IPR006162">
    <property type="entry name" value="Ppantetheine_attach_site"/>
</dbReference>
<proteinExistence type="predicted"/>
<name>A0ABW0XDI7_9ACTN</name>
<evidence type="ECO:0000313" key="4">
    <source>
        <dbReference type="EMBL" id="MFC5667159.1"/>
    </source>
</evidence>
<evidence type="ECO:0000256" key="2">
    <source>
        <dbReference type="ARBA" id="ARBA00022553"/>
    </source>
</evidence>
<protein>
    <submittedName>
        <fullName evidence="4">Acyl carrier protein</fullName>
    </submittedName>
</protein>
<keyword evidence="5" id="KW-1185">Reference proteome</keyword>
<dbReference type="EMBL" id="JBHSOF010000052">
    <property type="protein sequence ID" value="MFC5667159.1"/>
    <property type="molecule type" value="Genomic_DNA"/>
</dbReference>